<evidence type="ECO:0000256" key="2">
    <source>
        <dbReference type="ARBA" id="ARBA00007077"/>
    </source>
</evidence>
<dbReference type="OrthoDB" id="442677at2759"/>
<protein>
    <submittedName>
        <fullName evidence="8">Cleavage stimulation factor</fullName>
    </submittedName>
</protein>
<dbReference type="Gene3D" id="3.30.70.330">
    <property type="match status" value="2"/>
</dbReference>
<evidence type="ECO:0000256" key="3">
    <source>
        <dbReference type="ARBA" id="ARBA00022884"/>
    </source>
</evidence>
<evidence type="ECO:0000256" key="5">
    <source>
        <dbReference type="PROSITE-ProRule" id="PRU00176"/>
    </source>
</evidence>
<keyword evidence="3 5" id="KW-0694">RNA-binding</keyword>
<keyword evidence="4" id="KW-0539">Nucleus</keyword>
<dbReference type="EMBL" id="LUCH01003118">
    <property type="protein sequence ID" value="KAF5400520.1"/>
    <property type="molecule type" value="Genomic_DNA"/>
</dbReference>
<dbReference type="SUPFAM" id="SSF54928">
    <property type="entry name" value="RNA-binding domain, RBD"/>
    <property type="match status" value="1"/>
</dbReference>
<evidence type="ECO:0000259" key="7">
    <source>
        <dbReference type="PROSITE" id="PS50102"/>
    </source>
</evidence>
<evidence type="ECO:0000256" key="1">
    <source>
        <dbReference type="ARBA" id="ARBA00004604"/>
    </source>
</evidence>
<dbReference type="Pfam" id="PF00076">
    <property type="entry name" value="RRM_1"/>
    <property type="match status" value="1"/>
</dbReference>
<evidence type="ECO:0000313" key="9">
    <source>
        <dbReference type="Proteomes" id="UP000748531"/>
    </source>
</evidence>
<dbReference type="AlphaFoldDB" id="A0A8J4SZD3"/>
<name>A0A8J4SZD3_9TREM</name>
<feature type="compositionally biased region" description="Basic and acidic residues" evidence="6">
    <location>
        <begin position="193"/>
        <end position="208"/>
    </location>
</feature>
<evidence type="ECO:0000256" key="4">
    <source>
        <dbReference type="ARBA" id="ARBA00023242"/>
    </source>
</evidence>
<dbReference type="PROSITE" id="PS50102">
    <property type="entry name" value="RRM"/>
    <property type="match status" value="1"/>
</dbReference>
<dbReference type="InterPro" id="IPR035979">
    <property type="entry name" value="RBD_domain_sf"/>
</dbReference>
<comment type="subcellular location">
    <subcellularLocation>
        <location evidence="1">Nucleus</location>
        <location evidence="1">Nucleolus</location>
    </subcellularLocation>
</comment>
<feature type="non-terminal residue" evidence="8">
    <location>
        <position position="1"/>
    </location>
</feature>
<dbReference type="Proteomes" id="UP000748531">
    <property type="component" value="Unassembled WGS sequence"/>
</dbReference>
<dbReference type="GO" id="GO:0005730">
    <property type="term" value="C:nucleolus"/>
    <property type="evidence" value="ECO:0007669"/>
    <property type="project" value="UniProtKB-SubCell"/>
</dbReference>
<feature type="region of interest" description="Disordered" evidence="6">
    <location>
        <begin position="167"/>
        <end position="252"/>
    </location>
</feature>
<keyword evidence="9" id="KW-1185">Reference proteome</keyword>
<dbReference type="InterPro" id="IPR012677">
    <property type="entry name" value="Nucleotide-bd_a/b_plait_sf"/>
</dbReference>
<dbReference type="GO" id="GO:0000463">
    <property type="term" value="P:maturation of LSU-rRNA from tricistronic rRNA transcript (SSU-rRNA, 5.8S rRNA, LSU-rRNA)"/>
    <property type="evidence" value="ECO:0007669"/>
    <property type="project" value="TreeGrafter"/>
</dbReference>
<gene>
    <name evidence="8" type="ORF">PHET_06302</name>
</gene>
<feature type="compositionally biased region" description="Basic residues" evidence="6">
    <location>
        <begin position="229"/>
        <end position="241"/>
    </location>
</feature>
<sequence length="252" mass="28490">CWSVLLFRFFLAGVSQNLIAYVVLTSTAGIPAALSLNGHWFELNPRLSSKPADDRVDTASGTPHSTTGRYIRVDCAARRTPTEHPMHCVFLGNLPFEVHEDEVRCAMSAFGAISNVRLIRDQKTGAVKGFGFVQFVDPTSIALAIRATGTVLVRNRLIRIQEWHPSEDDRGRPAIKRKLVSPYKSPNFRKKPRPDDGHKRWSKLEHTGKAKGITLPSNLRGAQRDRFLQKRLMKKRKRQLRRQNGGEPKMTK</sequence>
<dbReference type="InterPro" id="IPR000504">
    <property type="entry name" value="RRM_dom"/>
</dbReference>
<comment type="similarity">
    <text evidence="2">Belongs to the RRM RBM34 family.</text>
</comment>
<evidence type="ECO:0000256" key="6">
    <source>
        <dbReference type="SAM" id="MobiDB-lite"/>
    </source>
</evidence>
<evidence type="ECO:0000313" key="8">
    <source>
        <dbReference type="EMBL" id="KAF5400520.1"/>
    </source>
</evidence>
<reference evidence="8" key="1">
    <citation type="submission" date="2019-05" db="EMBL/GenBank/DDBJ databases">
        <title>Annotation for the trematode Paragonimus heterotremus.</title>
        <authorList>
            <person name="Choi Y.-J."/>
        </authorList>
    </citation>
    <scope>NUCLEOTIDE SEQUENCE</scope>
    <source>
        <strain evidence="8">LC</strain>
    </source>
</reference>
<dbReference type="PANTHER" id="PTHR23236:SF25">
    <property type="entry name" value="RNA-BINDING PROTEIN 34"/>
    <property type="match status" value="1"/>
</dbReference>
<feature type="domain" description="RRM" evidence="7">
    <location>
        <begin position="87"/>
        <end position="165"/>
    </location>
</feature>
<dbReference type="GO" id="GO:0019843">
    <property type="term" value="F:rRNA binding"/>
    <property type="evidence" value="ECO:0007669"/>
    <property type="project" value="TreeGrafter"/>
</dbReference>
<dbReference type="SMART" id="SM00360">
    <property type="entry name" value="RRM"/>
    <property type="match status" value="1"/>
</dbReference>
<comment type="caution">
    <text evidence="8">The sequence shown here is derived from an EMBL/GenBank/DDBJ whole genome shotgun (WGS) entry which is preliminary data.</text>
</comment>
<accession>A0A8J4SZD3</accession>
<dbReference type="PANTHER" id="PTHR23236">
    <property type="entry name" value="EUKARYOTIC TRANSLATION INITIATION FACTOR 4B/4H"/>
    <property type="match status" value="1"/>
</dbReference>
<proteinExistence type="inferred from homology"/>
<organism evidence="8 9">
    <name type="scientific">Paragonimus heterotremus</name>
    <dbReference type="NCBI Taxonomy" id="100268"/>
    <lineage>
        <taxon>Eukaryota</taxon>
        <taxon>Metazoa</taxon>
        <taxon>Spiralia</taxon>
        <taxon>Lophotrochozoa</taxon>
        <taxon>Platyhelminthes</taxon>
        <taxon>Trematoda</taxon>
        <taxon>Digenea</taxon>
        <taxon>Plagiorchiida</taxon>
        <taxon>Troglotremata</taxon>
        <taxon>Troglotrematidae</taxon>
        <taxon>Paragonimus</taxon>
    </lineage>
</organism>